<dbReference type="EMBL" id="JARBHB010000003">
    <property type="protein sequence ID" value="KAJ8889140.1"/>
    <property type="molecule type" value="Genomic_DNA"/>
</dbReference>
<dbReference type="InterPro" id="IPR012337">
    <property type="entry name" value="RNaseH-like_sf"/>
</dbReference>
<dbReference type="InterPro" id="IPR036397">
    <property type="entry name" value="RNaseH_sf"/>
</dbReference>
<gene>
    <name evidence="2" type="ORF">PR048_008634</name>
</gene>
<dbReference type="SUPFAM" id="SSF53098">
    <property type="entry name" value="Ribonuclease H-like"/>
    <property type="match status" value="1"/>
</dbReference>
<name>A0ABQ9HXM7_9NEOP</name>
<feature type="domain" description="Integrase catalytic" evidence="1">
    <location>
        <begin position="93"/>
        <end position="216"/>
    </location>
</feature>
<dbReference type="Proteomes" id="UP001159363">
    <property type="component" value="Chromosome 3"/>
</dbReference>
<dbReference type="Gene3D" id="3.30.420.10">
    <property type="entry name" value="Ribonuclease H-like superfamily/Ribonuclease H"/>
    <property type="match status" value="1"/>
</dbReference>
<reference evidence="2 3" key="1">
    <citation type="submission" date="2023-02" db="EMBL/GenBank/DDBJ databases">
        <title>LHISI_Scaffold_Assembly.</title>
        <authorList>
            <person name="Stuart O.P."/>
            <person name="Cleave R."/>
            <person name="Magrath M.J.L."/>
            <person name="Mikheyev A.S."/>
        </authorList>
    </citation>
    <scope>NUCLEOTIDE SEQUENCE [LARGE SCALE GENOMIC DNA]</scope>
    <source>
        <strain evidence="2">Daus_M_001</strain>
        <tissue evidence="2">Leg muscle</tissue>
    </source>
</reference>
<evidence type="ECO:0000259" key="1">
    <source>
        <dbReference type="PROSITE" id="PS50994"/>
    </source>
</evidence>
<dbReference type="InterPro" id="IPR001584">
    <property type="entry name" value="Integrase_cat-core"/>
</dbReference>
<proteinExistence type="predicted"/>
<sequence>MPHPMVLVRFCHNFTWTKQNVRLHFHSVLWLRQSICMVKKLVLVAGHKPLLSIFGPYKGMPVMATAQLQRYAVFLSHFNFSIVFVKSELHGNTNALSRAIDDSDTTYLQYIGESQIGPYLYLVGVDVFTKWLNIAEVPSTMAIYNISFLNSLMARFGICTQLVSDNGLSIYMGGISDFHTIRGIHHVTSPPYHPQSNGQAENSVKFYKYKLKNLLL</sequence>
<keyword evidence="3" id="KW-1185">Reference proteome</keyword>
<accession>A0ABQ9HXM7</accession>
<dbReference type="PANTHER" id="PTHR37984">
    <property type="entry name" value="PROTEIN CBG26694"/>
    <property type="match status" value="1"/>
</dbReference>
<dbReference type="InterPro" id="IPR050951">
    <property type="entry name" value="Retrovirus_Pol_polyprotein"/>
</dbReference>
<organism evidence="2 3">
    <name type="scientific">Dryococelus australis</name>
    <dbReference type="NCBI Taxonomy" id="614101"/>
    <lineage>
        <taxon>Eukaryota</taxon>
        <taxon>Metazoa</taxon>
        <taxon>Ecdysozoa</taxon>
        <taxon>Arthropoda</taxon>
        <taxon>Hexapoda</taxon>
        <taxon>Insecta</taxon>
        <taxon>Pterygota</taxon>
        <taxon>Neoptera</taxon>
        <taxon>Polyneoptera</taxon>
        <taxon>Phasmatodea</taxon>
        <taxon>Verophasmatodea</taxon>
        <taxon>Anareolatae</taxon>
        <taxon>Phasmatidae</taxon>
        <taxon>Eurycanthinae</taxon>
        <taxon>Dryococelus</taxon>
    </lineage>
</organism>
<dbReference type="PROSITE" id="PS50994">
    <property type="entry name" value="INTEGRASE"/>
    <property type="match status" value="1"/>
</dbReference>
<comment type="caution">
    <text evidence="2">The sequence shown here is derived from an EMBL/GenBank/DDBJ whole genome shotgun (WGS) entry which is preliminary data.</text>
</comment>
<evidence type="ECO:0000313" key="2">
    <source>
        <dbReference type="EMBL" id="KAJ8889140.1"/>
    </source>
</evidence>
<dbReference type="PANTHER" id="PTHR37984:SF5">
    <property type="entry name" value="PROTEIN NYNRIN-LIKE"/>
    <property type="match status" value="1"/>
</dbReference>
<protein>
    <recommendedName>
        <fullName evidence="1">Integrase catalytic domain-containing protein</fullName>
    </recommendedName>
</protein>
<evidence type="ECO:0000313" key="3">
    <source>
        <dbReference type="Proteomes" id="UP001159363"/>
    </source>
</evidence>